<protein>
    <submittedName>
        <fullName evidence="1">Uncharacterized protein</fullName>
    </submittedName>
</protein>
<keyword evidence="2" id="KW-1185">Reference proteome</keyword>
<reference evidence="1" key="1">
    <citation type="submission" date="2020-01" db="EMBL/GenBank/DDBJ databases">
        <authorList>
            <person name="Mishra B."/>
        </authorList>
    </citation>
    <scope>NUCLEOTIDE SEQUENCE [LARGE SCALE GENOMIC DNA]</scope>
</reference>
<dbReference type="OrthoDB" id="1096464at2759"/>
<dbReference type="EMBL" id="CACVBM020000088">
    <property type="protein sequence ID" value="CAA7014052.1"/>
    <property type="molecule type" value="Genomic_DNA"/>
</dbReference>
<dbReference type="Proteomes" id="UP000467841">
    <property type="component" value="Unassembled WGS sequence"/>
</dbReference>
<dbReference type="AlphaFoldDB" id="A0A6D2HIC3"/>
<sequence>MVYIASVYGEWVRKDNLSWHFEVDYRKGGRMFSLRDGCTHDELIQMALDDYSVIKIGHRMELSYPLPEAFSKCVLILRPCLSQTTYKSESLIELSRTHVLRLCVSSKGKDEDNVDGPLHEELDEDYYNMFFF</sequence>
<proteinExistence type="predicted"/>
<gene>
    <name evidence="1" type="ORF">MERR_LOCUS1286</name>
</gene>
<organism evidence="1 2">
    <name type="scientific">Microthlaspi erraticum</name>
    <dbReference type="NCBI Taxonomy" id="1685480"/>
    <lineage>
        <taxon>Eukaryota</taxon>
        <taxon>Viridiplantae</taxon>
        <taxon>Streptophyta</taxon>
        <taxon>Embryophyta</taxon>
        <taxon>Tracheophyta</taxon>
        <taxon>Spermatophyta</taxon>
        <taxon>Magnoliopsida</taxon>
        <taxon>eudicotyledons</taxon>
        <taxon>Gunneridae</taxon>
        <taxon>Pentapetalae</taxon>
        <taxon>rosids</taxon>
        <taxon>malvids</taxon>
        <taxon>Brassicales</taxon>
        <taxon>Brassicaceae</taxon>
        <taxon>Coluteocarpeae</taxon>
        <taxon>Microthlaspi</taxon>
    </lineage>
</organism>
<name>A0A6D2HIC3_9BRAS</name>
<comment type="caution">
    <text evidence="1">The sequence shown here is derived from an EMBL/GenBank/DDBJ whole genome shotgun (WGS) entry which is preliminary data.</text>
</comment>
<evidence type="ECO:0000313" key="1">
    <source>
        <dbReference type="EMBL" id="CAA7014052.1"/>
    </source>
</evidence>
<accession>A0A6D2HIC3</accession>
<evidence type="ECO:0000313" key="2">
    <source>
        <dbReference type="Proteomes" id="UP000467841"/>
    </source>
</evidence>